<keyword evidence="1" id="KW-0472">Membrane</keyword>
<proteinExistence type="predicted"/>
<keyword evidence="1" id="KW-0812">Transmembrane</keyword>
<protein>
    <submittedName>
        <fullName evidence="2">Uncharacterized protein</fullName>
    </submittedName>
</protein>
<name>A0A2H0QUL3_9BACT</name>
<dbReference type="AlphaFoldDB" id="A0A2H0QUL3"/>
<dbReference type="EMBL" id="PCXL01000013">
    <property type="protein sequence ID" value="PIR37971.1"/>
    <property type="molecule type" value="Genomic_DNA"/>
</dbReference>
<dbReference type="Proteomes" id="UP000231333">
    <property type="component" value="Unassembled WGS sequence"/>
</dbReference>
<evidence type="ECO:0000313" key="3">
    <source>
        <dbReference type="Proteomes" id="UP000231333"/>
    </source>
</evidence>
<evidence type="ECO:0000256" key="1">
    <source>
        <dbReference type="SAM" id="Phobius"/>
    </source>
</evidence>
<comment type="caution">
    <text evidence="2">The sequence shown here is derived from an EMBL/GenBank/DDBJ whole genome shotgun (WGS) entry which is preliminary data.</text>
</comment>
<organism evidence="2 3">
    <name type="scientific">Candidatus Zambryskibacteria bacterium CG10_big_fil_rev_8_21_14_0_10_42_12</name>
    <dbReference type="NCBI Taxonomy" id="1975115"/>
    <lineage>
        <taxon>Bacteria</taxon>
        <taxon>Candidatus Zambryskiibacteriota</taxon>
    </lineage>
</organism>
<reference evidence="2 3" key="1">
    <citation type="submission" date="2017-09" db="EMBL/GenBank/DDBJ databases">
        <title>Depth-based differentiation of microbial function through sediment-hosted aquifers and enrichment of novel symbionts in the deep terrestrial subsurface.</title>
        <authorList>
            <person name="Probst A.J."/>
            <person name="Ladd B."/>
            <person name="Jarett J.K."/>
            <person name="Geller-Mcgrath D.E."/>
            <person name="Sieber C.M."/>
            <person name="Emerson J.B."/>
            <person name="Anantharaman K."/>
            <person name="Thomas B.C."/>
            <person name="Malmstrom R."/>
            <person name="Stieglmeier M."/>
            <person name="Klingl A."/>
            <person name="Woyke T."/>
            <person name="Ryan C.M."/>
            <person name="Banfield J.F."/>
        </authorList>
    </citation>
    <scope>NUCLEOTIDE SEQUENCE [LARGE SCALE GENOMIC DNA]</scope>
    <source>
        <strain evidence="2">CG10_big_fil_rev_8_21_14_0_10_42_12</strain>
    </source>
</reference>
<keyword evidence="1" id="KW-1133">Transmembrane helix</keyword>
<sequence>MEAVAKSDLFFMITSVVVVLVGALLLTALVYVVRVIRDVRKITHVVRDEAELIKEDIDDFRDATKEGSLKTIRGFNIARIIKGFFGRKKK</sequence>
<accession>A0A2H0QUL3</accession>
<feature type="transmembrane region" description="Helical" evidence="1">
    <location>
        <begin position="12"/>
        <end position="33"/>
    </location>
</feature>
<gene>
    <name evidence="2" type="ORF">COV34_02695</name>
</gene>
<evidence type="ECO:0000313" key="2">
    <source>
        <dbReference type="EMBL" id="PIR37971.1"/>
    </source>
</evidence>